<dbReference type="EMBL" id="FOJG01000001">
    <property type="protein sequence ID" value="SEW34229.1"/>
    <property type="molecule type" value="Genomic_DNA"/>
</dbReference>
<evidence type="ECO:0000313" key="1">
    <source>
        <dbReference type="EMBL" id="SEW34229.1"/>
    </source>
</evidence>
<reference evidence="2" key="1">
    <citation type="submission" date="2016-10" db="EMBL/GenBank/DDBJ databases">
        <authorList>
            <person name="Varghese N."/>
            <person name="Submissions S."/>
        </authorList>
    </citation>
    <scope>NUCLEOTIDE SEQUENCE [LARGE SCALE GENOMIC DNA]</scope>
    <source>
        <strain evidence="2">DSM 3695</strain>
    </source>
</reference>
<dbReference type="AlphaFoldDB" id="A0A1I0R2U2"/>
<keyword evidence="2" id="KW-1185">Reference proteome</keyword>
<gene>
    <name evidence="1" type="ORF">SAMN04488122_2078</name>
</gene>
<protein>
    <submittedName>
        <fullName evidence="1">Uncharacterized protein</fullName>
    </submittedName>
</protein>
<accession>A0A1I0R2U2</accession>
<dbReference type="OrthoDB" id="662471at2"/>
<sequence length="163" mass="18708">MNCQKGKLVTYKTYSKLTIYTFKPDGEECLFDQFIGKFENNKAYRPCLDKILAAVSEFVKRGIDPRRFRPKVERAIEALPSGISKLRLYCVPYGQHAILIGNGDVKSTLRVQDCPNCGPHWKFLTLLDKEIQERLLSKEITWQKTKGQDKLNGNLSFEIGDCE</sequence>
<name>A0A1I0R2U2_9BACT</name>
<proteinExistence type="predicted"/>
<organism evidence="1 2">
    <name type="scientific">Chitinophaga arvensicola</name>
    <dbReference type="NCBI Taxonomy" id="29529"/>
    <lineage>
        <taxon>Bacteria</taxon>
        <taxon>Pseudomonadati</taxon>
        <taxon>Bacteroidota</taxon>
        <taxon>Chitinophagia</taxon>
        <taxon>Chitinophagales</taxon>
        <taxon>Chitinophagaceae</taxon>
        <taxon>Chitinophaga</taxon>
    </lineage>
</organism>
<dbReference type="Proteomes" id="UP000199310">
    <property type="component" value="Unassembled WGS sequence"/>
</dbReference>
<dbReference type="RefSeq" id="WP_089894088.1">
    <property type="nucleotide sequence ID" value="NZ_FOJG01000001.1"/>
</dbReference>
<evidence type="ECO:0000313" key="2">
    <source>
        <dbReference type="Proteomes" id="UP000199310"/>
    </source>
</evidence>
<dbReference type="STRING" id="29529.SAMN04488122_2078"/>